<evidence type="ECO:0000256" key="5">
    <source>
        <dbReference type="ARBA" id="ARBA00023136"/>
    </source>
</evidence>
<dbReference type="GO" id="GO:0015171">
    <property type="term" value="F:amino acid transmembrane transporter activity"/>
    <property type="evidence" value="ECO:0007669"/>
    <property type="project" value="TreeGrafter"/>
</dbReference>
<name>A0A1A8T456_9GAMM</name>
<feature type="transmembrane region" description="Helical" evidence="6">
    <location>
        <begin position="147"/>
        <end position="166"/>
    </location>
</feature>
<accession>A0A1A8T456</accession>
<dbReference type="Proteomes" id="UP000092544">
    <property type="component" value="Unassembled WGS sequence"/>
</dbReference>
<evidence type="ECO:0000256" key="4">
    <source>
        <dbReference type="ARBA" id="ARBA00022989"/>
    </source>
</evidence>
<protein>
    <submittedName>
        <fullName evidence="8">Cysteine/O-acetylserine efflux protein</fullName>
    </submittedName>
</protein>
<feature type="chain" id="PRO_5012588234" evidence="7">
    <location>
        <begin position="16"/>
        <end position="196"/>
    </location>
</feature>
<sequence>MTLSLITSMSLFALAASLSPGPVNLVSLSGSARYGTKTGLRFITGATLGFVALFLVIGFGLHYLISQLTWITQVLQWLGIMFLLYLSYQLFIDDGRLDADGHKNAPTFMTGAVMQWLNPKAWLASLSGIAAYIPSAKAFEVVTFAGLYLPICWLSLGVWVWIGIVLGQYFQSPEKMRLMNKTLAVLLAASCLLLVV</sequence>
<feature type="transmembrane region" description="Helical" evidence="6">
    <location>
        <begin position="74"/>
        <end position="92"/>
    </location>
</feature>
<evidence type="ECO:0000313" key="9">
    <source>
        <dbReference type="Proteomes" id="UP000092544"/>
    </source>
</evidence>
<evidence type="ECO:0000256" key="7">
    <source>
        <dbReference type="SAM" id="SignalP"/>
    </source>
</evidence>
<dbReference type="PANTHER" id="PTHR30086">
    <property type="entry name" value="ARGININE EXPORTER PROTEIN ARGO"/>
    <property type="match status" value="1"/>
</dbReference>
<keyword evidence="7" id="KW-0732">Signal</keyword>
<dbReference type="RefSeq" id="WP_067012647.1">
    <property type="nucleotide sequence ID" value="NZ_FLOB01000001.1"/>
</dbReference>
<evidence type="ECO:0000256" key="2">
    <source>
        <dbReference type="ARBA" id="ARBA00022475"/>
    </source>
</evidence>
<organism evidence="8 9">
    <name type="scientific">Marinomonas spartinae</name>
    <dbReference type="NCBI Taxonomy" id="1792290"/>
    <lineage>
        <taxon>Bacteria</taxon>
        <taxon>Pseudomonadati</taxon>
        <taxon>Pseudomonadota</taxon>
        <taxon>Gammaproteobacteria</taxon>
        <taxon>Oceanospirillales</taxon>
        <taxon>Oceanospirillaceae</taxon>
        <taxon>Marinomonas</taxon>
    </lineage>
</organism>
<keyword evidence="4 6" id="KW-1133">Transmembrane helix</keyword>
<dbReference type="AlphaFoldDB" id="A0A1A8T456"/>
<evidence type="ECO:0000256" key="6">
    <source>
        <dbReference type="SAM" id="Phobius"/>
    </source>
</evidence>
<dbReference type="EMBL" id="FLOB01000001">
    <property type="protein sequence ID" value="SBS26697.1"/>
    <property type="molecule type" value="Genomic_DNA"/>
</dbReference>
<dbReference type="GO" id="GO:0033228">
    <property type="term" value="P:cysteine export across plasma membrane"/>
    <property type="evidence" value="ECO:0007669"/>
    <property type="project" value="TreeGrafter"/>
</dbReference>
<proteinExistence type="predicted"/>
<feature type="transmembrane region" description="Helical" evidence="6">
    <location>
        <begin position="42"/>
        <end position="65"/>
    </location>
</feature>
<evidence type="ECO:0000313" key="8">
    <source>
        <dbReference type="EMBL" id="SBS26697.1"/>
    </source>
</evidence>
<gene>
    <name evidence="8" type="primary">eamB_2</name>
    <name evidence="8" type="ORF">MSP8886_00677</name>
</gene>
<reference evidence="8 9" key="1">
    <citation type="submission" date="2016-06" db="EMBL/GenBank/DDBJ databases">
        <authorList>
            <person name="Kjaerup R.B."/>
            <person name="Dalgaard T.S."/>
            <person name="Juul-Madsen H.R."/>
        </authorList>
    </citation>
    <scope>NUCLEOTIDE SEQUENCE [LARGE SCALE GENOMIC DNA]</scope>
    <source>
        <strain evidence="8 9">CECT 8886</strain>
    </source>
</reference>
<keyword evidence="2" id="KW-1003">Cell membrane</keyword>
<dbReference type="GO" id="GO:0005886">
    <property type="term" value="C:plasma membrane"/>
    <property type="evidence" value="ECO:0007669"/>
    <property type="project" value="UniProtKB-SubCell"/>
</dbReference>
<comment type="subcellular location">
    <subcellularLocation>
        <location evidence="1">Cell membrane</location>
        <topology evidence="1">Multi-pass membrane protein</topology>
    </subcellularLocation>
</comment>
<evidence type="ECO:0000256" key="1">
    <source>
        <dbReference type="ARBA" id="ARBA00004651"/>
    </source>
</evidence>
<dbReference type="InterPro" id="IPR001123">
    <property type="entry name" value="LeuE-type"/>
</dbReference>
<keyword evidence="5 6" id="KW-0472">Membrane</keyword>
<keyword evidence="3 6" id="KW-0812">Transmembrane</keyword>
<dbReference type="STRING" id="1792290.MSP8886_00677"/>
<feature type="transmembrane region" description="Helical" evidence="6">
    <location>
        <begin position="178"/>
        <end position="195"/>
    </location>
</feature>
<evidence type="ECO:0000256" key="3">
    <source>
        <dbReference type="ARBA" id="ARBA00022692"/>
    </source>
</evidence>
<keyword evidence="9" id="KW-1185">Reference proteome</keyword>
<dbReference type="PANTHER" id="PTHR30086:SF20">
    <property type="entry name" value="ARGININE EXPORTER PROTEIN ARGO-RELATED"/>
    <property type="match status" value="1"/>
</dbReference>
<dbReference type="OrthoDB" id="9812084at2"/>
<dbReference type="Pfam" id="PF01810">
    <property type="entry name" value="LysE"/>
    <property type="match status" value="1"/>
</dbReference>
<feature type="signal peptide" evidence="7">
    <location>
        <begin position="1"/>
        <end position="15"/>
    </location>
</feature>